<feature type="domain" description="EF-hand" evidence="4">
    <location>
        <begin position="147"/>
        <end position="182"/>
    </location>
</feature>
<dbReference type="PROSITE" id="PS50222">
    <property type="entry name" value="EF_HAND_2"/>
    <property type="match status" value="3"/>
</dbReference>
<proteinExistence type="predicted"/>
<dbReference type="Gene3D" id="3.80.10.10">
    <property type="entry name" value="Ribonuclease Inhibitor"/>
    <property type="match status" value="2"/>
</dbReference>
<evidence type="ECO:0000259" key="4">
    <source>
        <dbReference type="PROSITE" id="PS50222"/>
    </source>
</evidence>
<evidence type="ECO:0000313" key="6">
    <source>
        <dbReference type="Proteomes" id="UP001165082"/>
    </source>
</evidence>
<accession>A0A9W6ZDR7</accession>
<keyword evidence="1" id="KW-0677">Repeat</keyword>
<evidence type="ECO:0000256" key="3">
    <source>
        <dbReference type="SAM" id="MobiDB-lite"/>
    </source>
</evidence>
<gene>
    <name evidence="5" type="ORF">TrRE_jg4973</name>
</gene>
<dbReference type="SMART" id="SM00368">
    <property type="entry name" value="LRR_RI"/>
    <property type="match status" value="11"/>
</dbReference>
<feature type="domain" description="EF-hand" evidence="4">
    <location>
        <begin position="110"/>
        <end position="145"/>
    </location>
</feature>
<feature type="region of interest" description="Disordered" evidence="3">
    <location>
        <begin position="347"/>
        <end position="382"/>
    </location>
</feature>
<dbReference type="Proteomes" id="UP001165082">
    <property type="component" value="Unassembled WGS sequence"/>
</dbReference>
<feature type="compositionally biased region" description="Basic and acidic residues" evidence="3">
    <location>
        <begin position="355"/>
        <end position="382"/>
    </location>
</feature>
<dbReference type="InterPro" id="IPR018247">
    <property type="entry name" value="EF_Hand_1_Ca_BS"/>
</dbReference>
<protein>
    <recommendedName>
        <fullName evidence="4">EF-hand domain-containing protein</fullName>
    </recommendedName>
</protein>
<organism evidence="5 6">
    <name type="scientific">Triparma retinervis</name>
    <dbReference type="NCBI Taxonomy" id="2557542"/>
    <lineage>
        <taxon>Eukaryota</taxon>
        <taxon>Sar</taxon>
        <taxon>Stramenopiles</taxon>
        <taxon>Ochrophyta</taxon>
        <taxon>Bolidophyceae</taxon>
        <taxon>Parmales</taxon>
        <taxon>Triparmaceae</taxon>
        <taxon>Triparma</taxon>
    </lineage>
</organism>
<dbReference type="Gene3D" id="1.10.238.10">
    <property type="entry name" value="EF-hand"/>
    <property type="match status" value="2"/>
</dbReference>
<dbReference type="Pfam" id="PF13516">
    <property type="entry name" value="LRR_6"/>
    <property type="match status" value="6"/>
</dbReference>
<dbReference type="OrthoDB" id="106882at2759"/>
<dbReference type="FunFam" id="1.10.238.10:FF:000003">
    <property type="entry name" value="Calmodulin A"/>
    <property type="match status" value="1"/>
</dbReference>
<dbReference type="InterPro" id="IPR011992">
    <property type="entry name" value="EF-hand-dom_pair"/>
</dbReference>
<dbReference type="CDD" id="cd00051">
    <property type="entry name" value="EFh"/>
    <property type="match status" value="1"/>
</dbReference>
<dbReference type="Pfam" id="PF13499">
    <property type="entry name" value="EF-hand_7"/>
    <property type="match status" value="2"/>
</dbReference>
<reference evidence="5" key="1">
    <citation type="submission" date="2022-07" db="EMBL/GenBank/DDBJ databases">
        <title>Genome analysis of Parmales, a sister group of diatoms, reveals the evolutionary specialization of diatoms from phago-mixotrophs to photoautotrophs.</title>
        <authorList>
            <person name="Ban H."/>
            <person name="Sato S."/>
            <person name="Yoshikawa S."/>
            <person name="Kazumasa Y."/>
            <person name="Nakamura Y."/>
            <person name="Ichinomiya M."/>
            <person name="Saitoh K."/>
            <person name="Sato N."/>
            <person name="Blanc-Mathieu R."/>
            <person name="Endo H."/>
            <person name="Kuwata A."/>
            <person name="Ogata H."/>
        </authorList>
    </citation>
    <scope>NUCLEOTIDE SEQUENCE</scope>
</reference>
<dbReference type="InterPro" id="IPR032675">
    <property type="entry name" value="LRR_dom_sf"/>
</dbReference>
<evidence type="ECO:0000256" key="1">
    <source>
        <dbReference type="ARBA" id="ARBA00022737"/>
    </source>
</evidence>
<dbReference type="InterPro" id="IPR052394">
    <property type="entry name" value="LRR-containing"/>
</dbReference>
<dbReference type="PANTHER" id="PTHR24114:SF2">
    <property type="entry name" value="F-BOX DOMAIN-CONTAINING PROTEIN-RELATED"/>
    <property type="match status" value="1"/>
</dbReference>
<name>A0A9W6ZDR7_9STRA</name>
<dbReference type="GO" id="GO:0005509">
    <property type="term" value="F:calcium ion binding"/>
    <property type="evidence" value="ECO:0007669"/>
    <property type="project" value="InterPro"/>
</dbReference>
<dbReference type="EMBL" id="BRXZ01002024">
    <property type="protein sequence ID" value="GMH52527.1"/>
    <property type="molecule type" value="Genomic_DNA"/>
</dbReference>
<keyword evidence="6" id="KW-1185">Reference proteome</keyword>
<dbReference type="InterPro" id="IPR001611">
    <property type="entry name" value="Leu-rich_rpt"/>
</dbReference>
<comment type="caution">
    <text evidence="5">The sequence shown here is derived from an EMBL/GenBank/DDBJ whole genome shotgun (WGS) entry which is preliminary data.</text>
</comment>
<dbReference type="PROSITE" id="PS00018">
    <property type="entry name" value="EF_HAND_1"/>
    <property type="match status" value="3"/>
</dbReference>
<dbReference type="AlphaFoldDB" id="A0A9W6ZDR7"/>
<evidence type="ECO:0000313" key="5">
    <source>
        <dbReference type="EMBL" id="GMH52527.1"/>
    </source>
</evidence>
<evidence type="ECO:0000256" key="2">
    <source>
        <dbReference type="ARBA" id="ARBA00022837"/>
    </source>
</evidence>
<dbReference type="SMART" id="SM00054">
    <property type="entry name" value="EFh"/>
    <property type="match status" value="4"/>
</dbReference>
<feature type="domain" description="EF-hand" evidence="4">
    <location>
        <begin position="24"/>
        <end position="54"/>
    </location>
</feature>
<dbReference type="InterPro" id="IPR002048">
    <property type="entry name" value="EF_hand_dom"/>
</dbReference>
<sequence>MSDVAVKTLVKVREHAEAGGGFNLKAAFAKFDVDGDGTISHEELTTVLLSIIPDLAYDQILAVIHMFDPNNDGDVAYVEFAHTFYNAEVNDNSLKARKAMVRIRRMASTKRGFHLREAFQRFDKDGDGSVSHDELKVVINDILQGDITEEEMIAVIELFDPDGDGDIRYAEFRDLFYSISVDQEKQRDVCDHRGKHLGEALGSNVYITALYLSHNPILGSGASRLCRSLEPTNAGFSAISLLDLRHCGIDDNGGEEVGLSFRGNTALRSISLCGNYMGDKTATAIASALQNERCMIQSLNLSNNKIGGQGGKMIGYAIRSNVELKELILSGNPLGDLGVSSFAESMEGVEAPEGGDEKKDAYEDSGKSKKERKEHANESKSKHAEKQGAYCGLRILGMSGCDITDNGLADLGGALRTNAVLRTVDIRCNMLTDVGITSFARSLEENTCLRELYCGNNDFGAPAATALGSALQKNCALLVLDVSGCQLGKGDAAKMLAEGLLKNECLHELSISRTHLTDDGVAAFIAAIEQNQCLEKIIFHNNPITKKSIAALEFAMSRERKPAAKLLDNMEAMRIKHKTEIKERELQRKIKAAAEAGQAGDDALDSIKRKSQEVLEPGTKIWIPVSFGRRNNILGKIEVESHTSLADAREKIDRFGDLGDEYIFISINDGKPINKEEEGKRQVTWDCGRHVLLRPENWIELD</sequence>
<dbReference type="SUPFAM" id="SSF47473">
    <property type="entry name" value="EF-hand"/>
    <property type="match status" value="1"/>
</dbReference>
<keyword evidence="2" id="KW-0106">Calcium</keyword>
<dbReference type="SUPFAM" id="SSF52047">
    <property type="entry name" value="RNI-like"/>
    <property type="match status" value="2"/>
</dbReference>
<dbReference type="PANTHER" id="PTHR24114">
    <property type="entry name" value="LEUCINE RICH REPEAT FAMILY PROTEIN"/>
    <property type="match status" value="1"/>
</dbReference>